<proteinExistence type="predicted"/>
<accession>A0A160DE97</accession>
<name>A0A160DE97_9CAUD</name>
<reference evidence="2 3" key="1">
    <citation type="submission" date="2016-03" db="EMBL/GenBank/DDBJ databases">
        <authorList>
            <person name="Rimple P."/>
            <person name="Montgomery M.T."/>
            <person name="Guerrero C.A."/>
            <person name="Mavrich T.N."/>
            <person name="Pope W.H."/>
            <person name="Garlena R.A."/>
            <person name="Russell D.A."/>
            <person name="Jacobs-Sera D."/>
            <person name="Hendrix R.W."/>
            <person name="Hatfull G.F."/>
        </authorList>
    </citation>
    <scope>NUCLEOTIDE SEQUENCE [LARGE SCALE GENOMIC DNA]</scope>
</reference>
<evidence type="ECO:0000313" key="3">
    <source>
        <dbReference type="Proteomes" id="UP000202166"/>
    </source>
</evidence>
<feature type="region of interest" description="Disordered" evidence="1">
    <location>
        <begin position="1"/>
        <end position="23"/>
    </location>
</feature>
<protein>
    <submittedName>
        <fullName evidence="2">Uncharacterized protein</fullName>
    </submittedName>
</protein>
<organism evidence="2 3">
    <name type="scientific">Gordonia phage Kvothe</name>
    <dbReference type="NCBI Taxonomy" id="1838071"/>
    <lineage>
        <taxon>Viruses</taxon>
        <taxon>Duplodnaviria</taxon>
        <taxon>Heunggongvirae</taxon>
        <taxon>Uroviricota</taxon>
        <taxon>Caudoviricetes</taxon>
        <taxon>Demosthenesvirus</taxon>
        <taxon>Demosthenesvirus katyusha</taxon>
    </lineage>
</organism>
<dbReference type="EMBL" id="KU998243">
    <property type="protein sequence ID" value="ANA86138.1"/>
    <property type="molecule type" value="Genomic_DNA"/>
</dbReference>
<sequence length="57" mass="6480">MNTPRTKTCRNCNRPIHKSTSNARTDPLTISVFTGAWLHDHNDMRGCGLFAEPKEDH</sequence>
<evidence type="ECO:0000313" key="2">
    <source>
        <dbReference type="EMBL" id="ANA86138.1"/>
    </source>
</evidence>
<dbReference type="Proteomes" id="UP000202166">
    <property type="component" value="Segment"/>
</dbReference>
<dbReference type="GeneID" id="28801552"/>
<dbReference type="KEGG" id="vg:28801552"/>
<evidence type="ECO:0000256" key="1">
    <source>
        <dbReference type="SAM" id="MobiDB-lite"/>
    </source>
</evidence>
<gene>
    <name evidence="2" type="primary">76</name>
    <name evidence="2" type="ORF">PBI_KVOTHE_76</name>
</gene>
<feature type="compositionally biased region" description="Polar residues" evidence="1">
    <location>
        <begin position="1"/>
        <end position="11"/>
    </location>
</feature>
<dbReference type="RefSeq" id="YP_009274204.1">
    <property type="nucleotide sequence ID" value="NC_030914.1"/>
</dbReference>